<name>A0AAD3U8R6_AERHY</name>
<reference evidence="1" key="1">
    <citation type="journal article" date="2018" name="Genome Biol.">
        <title>SKESA: strategic k-mer extension for scrupulous assemblies.</title>
        <authorList>
            <person name="Souvorov A."/>
            <person name="Agarwala R."/>
            <person name="Lipman D.J."/>
        </authorList>
    </citation>
    <scope>NUCLEOTIDE SEQUENCE</scope>
    <source>
        <strain evidence="1">OLC2673_Aeromonas</strain>
    </source>
</reference>
<dbReference type="AlphaFoldDB" id="A0AAD3U8R6"/>
<organism evidence="1 2">
    <name type="scientific">Aeromonas hydrophila</name>
    <dbReference type="NCBI Taxonomy" id="644"/>
    <lineage>
        <taxon>Bacteria</taxon>
        <taxon>Pseudomonadati</taxon>
        <taxon>Pseudomonadota</taxon>
        <taxon>Gammaproteobacteria</taxon>
        <taxon>Aeromonadales</taxon>
        <taxon>Aeromonadaceae</taxon>
        <taxon>Aeromonas</taxon>
    </lineage>
</organism>
<protein>
    <submittedName>
        <fullName evidence="1">Uncharacterized protein</fullName>
    </submittedName>
</protein>
<evidence type="ECO:0000313" key="2">
    <source>
        <dbReference type="Proteomes" id="UP000859505"/>
    </source>
</evidence>
<gene>
    <name evidence="1" type="ORF">JAJ28_001143</name>
</gene>
<sequence>MKNGQITRLTALAHQFRLGQSVAASQALPELLQAVLTEQGNLPPGLVAALLQCQERQDWLGLADYLEYEVVHCLSTPAGATTTGDH</sequence>
<dbReference type="EMBL" id="DACTUL010000006">
    <property type="protein sequence ID" value="HAT6343435.1"/>
    <property type="molecule type" value="Genomic_DNA"/>
</dbReference>
<accession>A0AAD3U8R6</accession>
<dbReference type="RefSeq" id="WP_168755227.1">
    <property type="nucleotide sequence ID" value="NZ_JABAJN010000009.1"/>
</dbReference>
<reference evidence="1" key="2">
    <citation type="submission" date="2020-01" db="EMBL/GenBank/DDBJ databases">
        <authorList>
            <consortium name="NCBI Pathogen Detection Project"/>
        </authorList>
    </citation>
    <scope>NUCLEOTIDE SEQUENCE</scope>
    <source>
        <strain evidence="1">OLC2673_Aeromonas</strain>
    </source>
</reference>
<proteinExistence type="predicted"/>
<comment type="caution">
    <text evidence="1">The sequence shown here is derived from an EMBL/GenBank/DDBJ whole genome shotgun (WGS) entry which is preliminary data.</text>
</comment>
<evidence type="ECO:0000313" key="1">
    <source>
        <dbReference type="EMBL" id="HAT6343435.1"/>
    </source>
</evidence>
<dbReference type="Proteomes" id="UP000859505">
    <property type="component" value="Unassembled WGS sequence"/>
</dbReference>